<protein>
    <submittedName>
        <fullName evidence="3">Uncharacterized conserved protein YibQ, putative polysaccharide deacetylase 2 family</fullName>
    </submittedName>
</protein>
<gene>
    <name evidence="3" type="ORF">SAMN05444339_101306</name>
</gene>
<feature type="compositionally biased region" description="Pro residues" evidence="1">
    <location>
        <begin position="45"/>
        <end position="59"/>
    </location>
</feature>
<feature type="compositionally biased region" description="Low complexity" evidence="1">
    <location>
        <begin position="120"/>
        <end position="149"/>
    </location>
</feature>
<proteinExistence type="predicted"/>
<dbReference type="SUPFAM" id="SSF88713">
    <property type="entry name" value="Glycoside hydrolase/deacetylase"/>
    <property type="match status" value="1"/>
</dbReference>
<dbReference type="AlphaFoldDB" id="A0A1M4TAM3"/>
<dbReference type="EMBL" id="FQUE01000001">
    <property type="protein sequence ID" value="SHE41394.1"/>
    <property type="molecule type" value="Genomic_DNA"/>
</dbReference>
<keyword evidence="2" id="KW-1133">Transmembrane helix</keyword>
<dbReference type="InterPro" id="IPR011330">
    <property type="entry name" value="Glyco_hydro/deAcase_b/a-brl"/>
</dbReference>
<dbReference type="STRING" id="366533.SAMN05444339_101306"/>
<dbReference type="Pfam" id="PF04748">
    <property type="entry name" value="Polysacc_deac_2"/>
    <property type="match status" value="1"/>
</dbReference>
<organism evidence="3 4">
    <name type="scientific">Loktanella atrilutea</name>
    <dbReference type="NCBI Taxonomy" id="366533"/>
    <lineage>
        <taxon>Bacteria</taxon>
        <taxon>Pseudomonadati</taxon>
        <taxon>Pseudomonadota</taxon>
        <taxon>Alphaproteobacteria</taxon>
        <taxon>Rhodobacterales</taxon>
        <taxon>Roseobacteraceae</taxon>
        <taxon>Loktanella</taxon>
    </lineage>
</organism>
<dbReference type="OrthoDB" id="7658418at2"/>
<feature type="transmembrane region" description="Helical" evidence="2">
    <location>
        <begin position="7"/>
        <end position="25"/>
    </location>
</feature>
<accession>A0A1M4TAM3</accession>
<keyword evidence="4" id="KW-1185">Reference proteome</keyword>
<dbReference type="GO" id="GO:0005975">
    <property type="term" value="P:carbohydrate metabolic process"/>
    <property type="evidence" value="ECO:0007669"/>
    <property type="project" value="InterPro"/>
</dbReference>
<feature type="compositionally biased region" description="Low complexity" evidence="1">
    <location>
        <begin position="373"/>
        <end position="390"/>
    </location>
</feature>
<dbReference type="Gene3D" id="3.20.20.370">
    <property type="entry name" value="Glycoside hydrolase/deacetylase"/>
    <property type="match status" value="1"/>
</dbReference>
<reference evidence="4" key="1">
    <citation type="submission" date="2016-11" db="EMBL/GenBank/DDBJ databases">
        <authorList>
            <person name="Varghese N."/>
            <person name="Submissions S."/>
        </authorList>
    </citation>
    <scope>NUCLEOTIDE SEQUENCE [LARGE SCALE GENOMIC DNA]</scope>
    <source>
        <strain evidence="4">DSM 29326</strain>
    </source>
</reference>
<evidence type="ECO:0000256" key="1">
    <source>
        <dbReference type="SAM" id="MobiDB-lite"/>
    </source>
</evidence>
<feature type="compositionally biased region" description="Low complexity" evidence="1">
    <location>
        <begin position="277"/>
        <end position="295"/>
    </location>
</feature>
<name>A0A1M4TAM3_LOKAT</name>
<keyword evidence="2" id="KW-0472">Membrane</keyword>
<dbReference type="Proteomes" id="UP000183987">
    <property type="component" value="Unassembled WGS sequence"/>
</dbReference>
<feature type="compositionally biased region" description="Low complexity" evidence="1">
    <location>
        <begin position="227"/>
        <end position="238"/>
    </location>
</feature>
<dbReference type="InterPro" id="IPR006837">
    <property type="entry name" value="Divergent_DAC"/>
</dbReference>
<evidence type="ECO:0000313" key="4">
    <source>
        <dbReference type="Proteomes" id="UP000183987"/>
    </source>
</evidence>
<feature type="compositionally biased region" description="Low complexity" evidence="1">
    <location>
        <begin position="60"/>
        <end position="101"/>
    </location>
</feature>
<feature type="compositionally biased region" description="Low complexity" evidence="1">
    <location>
        <begin position="249"/>
        <end position="260"/>
    </location>
</feature>
<feature type="region of interest" description="Disordered" evidence="1">
    <location>
        <begin position="359"/>
        <end position="390"/>
    </location>
</feature>
<evidence type="ECO:0000313" key="3">
    <source>
        <dbReference type="EMBL" id="SHE41394.1"/>
    </source>
</evidence>
<dbReference type="RefSeq" id="WP_072855432.1">
    <property type="nucleotide sequence ID" value="NZ_FQUE01000001.1"/>
</dbReference>
<feature type="region of interest" description="Disordered" evidence="1">
    <location>
        <begin position="222"/>
        <end position="295"/>
    </location>
</feature>
<keyword evidence="2" id="KW-0812">Transmembrane</keyword>
<feature type="region of interest" description="Disordered" evidence="1">
    <location>
        <begin position="35"/>
        <end position="169"/>
    </location>
</feature>
<evidence type="ECO:0000256" key="2">
    <source>
        <dbReference type="SAM" id="Phobius"/>
    </source>
</evidence>
<sequence length="656" mass="64358">MTFLKGAVWGVVVGGAGVVAASLLAPQPAGPVPPEAPLMAGPAAPATPAPEEPAAPPAPAADAAPATVDSMPAAPAAPDAVATPEVAAEAAPAATLQDAAPVVPPAPEAERSADVSEGSAEPAPVQAPAAAMPDPATDGGTAAPDTAPALRPSPDLAPSEPTAPGDLSLAQEAPAPEAPVLPSLQSRAPQVPAGEADIVVQTAPPPPVPSVAEDGETAVIVEDDPSDTATADDGSDAVARNDDGGTAAGGSATTQSAADSGADRTEASGGSLRTRPDGAPGPAPADGETEAADGAPVTAVPADTAAQVAAATATPVTILDETPTEAPAITDTMGEAARQPSGMNEGATVRVTTPETRLTVRPPASAAPAGTVGAPSGPMAPAPAGTPARPSVVSIIDAPASGLPGAGRTEIIRRDAPASTPAADRVMPVVDEDAPALVRYGAFFDNPAGLPLLTLVLIDDGTMTDGPRALADVPFPVTVLLDPRRPGASERMDAYAAAGIEIAALAALPEGATDADVKVAMEGTFDALPRAVALVETGQGDLAVGPEVAGPVIGDLAQAGRGLLVPDQGLNGALRAAAAADVPALAIYRDLDATGQDARVIRRFIDQAAFRARQQRGVVLLARLRPETVSALILWGDANRAGQVALAPLSATLLAQ</sequence>